<dbReference type="Gene3D" id="1.20.960.20">
    <property type="match status" value="1"/>
</dbReference>
<evidence type="ECO:0000256" key="1">
    <source>
        <dbReference type="ARBA" id="ARBA00004192"/>
    </source>
</evidence>
<dbReference type="Gene3D" id="2.60.120.20">
    <property type="match status" value="3"/>
</dbReference>
<accession>A0A2S1YF50</accession>
<keyword evidence="5" id="KW-0696">RNA-directed RNA polymerase</keyword>
<evidence type="ECO:0000313" key="29">
    <source>
        <dbReference type="EMBL" id="AWK02673.1"/>
    </source>
</evidence>
<evidence type="ECO:0000256" key="17">
    <source>
        <dbReference type="ARBA" id="ARBA00022807"/>
    </source>
</evidence>
<dbReference type="InterPro" id="IPR043504">
    <property type="entry name" value="Peptidase_S1_PA_chymotrypsin"/>
</dbReference>
<keyword evidence="15" id="KW-0378">Hydrolase</keyword>
<keyword evidence="12" id="KW-1143">T=pseudo3 icosahedral capsid protein</keyword>
<keyword evidence="20" id="KW-1043">Host membrane</keyword>
<evidence type="ECO:0000256" key="7">
    <source>
        <dbReference type="ARBA" id="ARBA00022553"/>
    </source>
</evidence>
<dbReference type="InterPro" id="IPR000605">
    <property type="entry name" value="Helicase_SF3_ssDNA/RNA_vir"/>
</dbReference>
<dbReference type="Pfam" id="PF00680">
    <property type="entry name" value="RdRP_1"/>
    <property type="match status" value="1"/>
</dbReference>
<dbReference type="InterPro" id="IPR043128">
    <property type="entry name" value="Rev_trsase/Diguanyl_cyclase"/>
</dbReference>
<dbReference type="Pfam" id="PF01552">
    <property type="entry name" value="Pico_P2B"/>
    <property type="match status" value="1"/>
</dbReference>
<keyword evidence="14" id="KW-0547">Nucleotide-binding</keyword>
<evidence type="ECO:0000256" key="18">
    <source>
        <dbReference type="ARBA" id="ARBA00022840"/>
    </source>
</evidence>
<dbReference type="GO" id="GO:0006508">
    <property type="term" value="P:proteolysis"/>
    <property type="evidence" value="ECO:0007669"/>
    <property type="project" value="UniProtKB-KW"/>
</dbReference>
<sequence>MAVLKDTTLIAFRLLSKDGKTRIMWTCIGNDLLGYRMSPRIVFGASNDTPQMRFTNYGASVSKSDTGNKHQVANAGGNITQINYYGTDYSQAKTDALQTMNPEQFTKPITALMGGPALKSPSVEECGYSDRILQLTAGNSTITTQEAVDAVVAYAHWPTPSNGSGEAIDKLSTPGPAVDRFYTLDSVEWSTSFPGHFWRLPGALSDLGVFGQNCSFHYLMRSGFCVHLQLNASKFHQGCVMLVAIPECQMTTTSGTQDMGELLAEFYSRYPIHQLTLFPHQFVNLRTNNSATLILPYMNSVPAENPITHNYWTVCVIPIVPLQFSSGASTVVPMTVSIAPMHAEFSGLRQAVPVRQGVPTFQIPGSGQFVTTIRNSGFPLYPEFESTHSHFIPGEVTNLMEVMQVDTFCRLGTSSFLVLEVGVRSDTPLLSFDMDLNSQQFSTTYLARCCKWFTNYRGSVRLTFTFCGSAMATGKLLLAYTPPGGAAPTTRRDAMLGTHMVWDLGLQSSVTFIVPWISQTQYRFPNTTANIYSYSGYVTVWYQTSIVVPPGAPSTCGVTVLCGACEDFQVRLPTDNAYFQGIHDTLGQVIEHKLNTALQQTEQPATKNSMSNGDEMVAQTGDAPALTASETGASTTTDPSTVMETRSVPVSFSTRESCIENFFSRYAKVKADTVNWGQINTDKTAFVVSIPLNFNDIHTQIAIRSKYNMFTYFRCDYDFVIIVENESFEYVTGGVSSGTTAANSYPVKFEAAFVPPGGPSLTAFNASAWDLPTLPRVFFTSNGVPASLRIPFMSVANAYRCWFDGFPNFTQVGQDYGQDPGNFIGTLYIRNFINILQAGNESIRYRTHYSVLARPVNVRAWGPRPIVSLKTTTRISDESQNRIYIVDDDEETGRELAIGAGPFGADAIQYRNYQDVEMKSDSETEMEWYDQDSFALHSAPKAFRKWLNQCPIYEIQGTFYHGVPISHDLVVINHHLAIQSMKVIKGPTTFSVEHLDSDMDLAVLKYPRGSFIPVPMCDCANPRDVWIMNDCEFNKALWAGSGVYLAEAHFEGVEGLTIDHVQRNMIYFQVQSKPGWCGSPAFCKNGVCGFVTGGGMGRTLVTSLHHVDLLHMMDEDPKPDGSLPYRLANSTAHKKKRRCRGPFRNFAQYQGMWDWAKNLGNAFGAGVFESAKDEVCDLLPKFDTSGLSNSVTKVVLSWLVKAICAAVLISKGEDKAQTAACVGVILGVDFINSSPFEWLKMQIYQMLGMKVQQGPSDWIKEFNACCNAAKGLDWIGQKISQFIDWFKKFIEKEIPERTLFLERVKKLPELMETIDEICTSRRNYKDDDVRKVISNMEILKRGADMYGVERNLATMQIVRYYEKAMNLKKGLTRTRHEPIAVIFRGGPGTGKSLATTLVGKCISQRMGCASPYCLPPDPKHFDGYAQQPVVIMDDVGQNPDGMDLALFCQMVSSTEFVPPMADLQDKGKPFTSEFVLCSTNKADLRPPTIAEPKALERRFFLDLTINVSNDFKDKFGRLKAADALKQNPSAVKMFKKSCPMVDGTAVTFQDKLMNAYCLDEIVEMILNERKKRAGCVDAIEALFQGPTVEGHICKEGCQHEPIVGKKMVVDECKWESLFHQDWCDEACRLKTIDEQIEEGSIEEKPTPREIMDLVQAIPDPKIISYCLNKGWLLTDKKHKLVRKQVWTWVDTLSATLSGLALVGSVALIIWELFRLFRAKDEQGPYSSLPKKQVQQPQLRKAVVQGPNMEFETRLFKSSLFDVQTQNGHYSGLGVYDEWMVLPRHAAPGESVRVESEEFQVLDIVELVSKVGDLELVAIKINRPVKFRDIRKYFPDSFVSERNANLLVNNENFRNMFCPVGIVTRYGRLNLSGMPVQNTCMYRFPTKNGQCGGIVVANGKIIAMHIGGDGLNGYGAILKASYFNFDRVDVKSQGEIVGKQRAQKSVNVSTRTSLHPSVFYDVFEGTKEPAALSVRDRRLDVNLDEAMFSKYKGNVKIEECPELDVAVDHYVSQLQTILPENVTEPLALEEVVYGVEHLEGLDLNTSAGYPYVTMGVKKRDLIPERGESLSKLQSALDLHGTNLPFVTYLKDELRPIEKVRAGKTRLIECSSINDTIWMKTRLGRLFQTFHANPGTVTGSAVGCNPDVHWSKFYAEIGDNPLLAFDYSNYDASLGPFWFEALKKVLRKIGYNEDKLIDYICYSKHIYKDVEYEVVGGMPSGCSGTSIFNSIINNLIIRTLVLRCYKGIDLDSLKIIAYGDDVICSYPWPIDAQQLADEGAKFGLTMTPADKSSSFNEVTWQNVTFLKRRFVPDEIFPFLIHPVFPMSEVHESIRWCRSAAHTQEHVSSLCYLAWHAGEKEYNEFIDKIRTVKIGRALFLPSYSVLRRAWLDMF</sequence>
<comment type="function">
    <text evidence="25">Forms an icosahedral capsid of pseudo T=3 symmetry with capsid proteins VP2 and VP3. The capsid is 300 Angstroms in diameter, composed of 60 copies of each capsid protein and enclosing the viral positive strand RNA genome.</text>
</comment>
<keyword evidence="10" id="KW-0808">Transferase</keyword>
<keyword evidence="18" id="KW-0067">ATP-binding</keyword>
<dbReference type="GO" id="GO:0003724">
    <property type="term" value="F:RNA helicase activity"/>
    <property type="evidence" value="ECO:0007669"/>
    <property type="project" value="InterPro"/>
</dbReference>
<evidence type="ECO:0000256" key="14">
    <source>
        <dbReference type="ARBA" id="ARBA00022741"/>
    </source>
</evidence>
<evidence type="ECO:0000256" key="11">
    <source>
        <dbReference type="ARBA" id="ARBA00022695"/>
    </source>
</evidence>
<evidence type="ECO:0000256" key="23">
    <source>
        <dbReference type="ARBA" id="ARBA00023200"/>
    </source>
</evidence>
<keyword evidence="19" id="KW-0946">Virion</keyword>
<dbReference type="GO" id="GO:0004197">
    <property type="term" value="F:cysteine-type endopeptidase activity"/>
    <property type="evidence" value="ECO:0007669"/>
    <property type="project" value="InterPro"/>
</dbReference>
<dbReference type="GO" id="GO:0003968">
    <property type="term" value="F:RNA-directed RNA polymerase activity"/>
    <property type="evidence" value="ECO:0007669"/>
    <property type="project" value="UniProtKB-KW"/>
</dbReference>
<dbReference type="CDD" id="cd00205">
    <property type="entry name" value="rhv_like"/>
    <property type="match status" value="3"/>
</dbReference>
<evidence type="ECO:0000259" key="26">
    <source>
        <dbReference type="PROSITE" id="PS50507"/>
    </source>
</evidence>
<evidence type="ECO:0000259" key="28">
    <source>
        <dbReference type="PROSITE" id="PS51874"/>
    </source>
</evidence>
<evidence type="ECO:0000256" key="21">
    <source>
        <dbReference type="ARBA" id="ARBA00022953"/>
    </source>
</evidence>
<evidence type="ECO:0000256" key="5">
    <source>
        <dbReference type="ARBA" id="ARBA00022484"/>
    </source>
</evidence>
<proteinExistence type="predicted"/>
<dbReference type="InterPro" id="IPR002527">
    <property type="entry name" value="Pico_P2B"/>
</dbReference>
<keyword evidence="11" id="KW-0548">Nucleotidyltransferase</keyword>
<dbReference type="Gene3D" id="2.40.10.10">
    <property type="entry name" value="Trypsin-like serine proteases"/>
    <property type="match status" value="3"/>
</dbReference>
<evidence type="ECO:0000259" key="27">
    <source>
        <dbReference type="PROSITE" id="PS51218"/>
    </source>
</evidence>
<dbReference type="SUPFAM" id="SSF50494">
    <property type="entry name" value="Trypsin-like serine proteases"/>
    <property type="match status" value="2"/>
</dbReference>
<dbReference type="GO" id="GO:0003723">
    <property type="term" value="F:RNA binding"/>
    <property type="evidence" value="ECO:0007669"/>
    <property type="project" value="InterPro"/>
</dbReference>
<dbReference type="SUPFAM" id="SSF89043">
    <property type="entry name" value="Soluble domain of poliovirus core protein 3a"/>
    <property type="match status" value="1"/>
</dbReference>
<evidence type="ECO:0000256" key="15">
    <source>
        <dbReference type="ARBA" id="ARBA00022801"/>
    </source>
</evidence>
<keyword evidence="17" id="KW-0788">Thiol protease</keyword>
<evidence type="ECO:0000256" key="4">
    <source>
        <dbReference type="ARBA" id="ARBA00020107"/>
    </source>
</evidence>
<dbReference type="GO" id="GO:0039694">
    <property type="term" value="P:viral RNA genome replication"/>
    <property type="evidence" value="ECO:0007669"/>
    <property type="project" value="InterPro"/>
</dbReference>
<dbReference type="Pfam" id="PF00548">
    <property type="entry name" value="Peptidase_C3"/>
    <property type="match status" value="1"/>
</dbReference>
<dbReference type="InterPro" id="IPR014759">
    <property type="entry name" value="Helicase_SF3_ssRNA_vir"/>
</dbReference>
<keyword evidence="22" id="KW-0472">Membrane</keyword>
<keyword evidence="21" id="KW-0693">Viral RNA replication</keyword>
<dbReference type="PROSITE" id="PS51218">
    <property type="entry name" value="SF3_HELICASE_2"/>
    <property type="match status" value="1"/>
</dbReference>
<dbReference type="InterPro" id="IPR044067">
    <property type="entry name" value="PCV_3C_PRO"/>
</dbReference>
<dbReference type="InterPro" id="IPR027417">
    <property type="entry name" value="P-loop_NTPase"/>
</dbReference>
<feature type="domain" description="Peptidase C3" evidence="28">
    <location>
        <begin position="1745"/>
        <end position="1922"/>
    </location>
</feature>
<dbReference type="GO" id="GO:0019028">
    <property type="term" value="C:viral capsid"/>
    <property type="evidence" value="ECO:0007669"/>
    <property type="project" value="UniProtKB-KW"/>
</dbReference>
<evidence type="ECO:0000256" key="6">
    <source>
        <dbReference type="ARBA" id="ARBA00022520"/>
    </source>
</evidence>
<evidence type="ECO:0000256" key="12">
    <source>
        <dbReference type="ARBA" id="ARBA00022706"/>
    </source>
</evidence>
<dbReference type="InterPro" id="IPR001676">
    <property type="entry name" value="Picornavirus_capsid"/>
</dbReference>
<keyword evidence="24" id="KW-0449">Lipoprotein</keyword>
<feature type="domain" description="SF3 helicase" evidence="27">
    <location>
        <begin position="1358"/>
        <end position="1520"/>
    </location>
</feature>
<dbReference type="SUPFAM" id="SSF88633">
    <property type="entry name" value="Positive stranded ssRNA viruses"/>
    <property type="match status" value="2"/>
</dbReference>
<keyword evidence="9" id="KW-0645">Protease</keyword>
<dbReference type="GO" id="GO:0005198">
    <property type="term" value="F:structural molecule activity"/>
    <property type="evidence" value="ECO:0007669"/>
    <property type="project" value="InterPro"/>
</dbReference>
<keyword evidence="23" id="KW-1035">Host cytoplasm</keyword>
<dbReference type="Pfam" id="PF00073">
    <property type="entry name" value="Rhv"/>
    <property type="match status" value="2"/>
</dbReference>
<dbReference type="InterPro" id="IPR043502">
    <property type="entry name" value="DNA/RNA_pol_sf"/>
</dbReference>
<dbReference type="InterPro" id="IPR000199">
    <property type="entry name" value="Peptidase_C3A/C3B_picornavir"/>
</dbReference>
<protein>
    <recommendedName>
        <fullName evidence="4">Genome polyprotein</fullName>
    </recommendedName>
</protein>
<organism evidence="29">
    <name type="scientific">Apodemus agrarius picornavirus</name>
    <dbReference type="NCBI Taxonomy" id="2184393"/>
    <lineage>
        <taxon>Viruses</taxon>
        <taxon>Riboviria</taxon>
        <taxon>Orthornavirae</taxon>
        <taxon>Pisuviricota</taxon>
        <taxon>Pisoniviricetes</taxon>
        <taxon>Picornavirales</taxon>
    </lineage>
</organism>
<evidence type="ECO:0000256" key="13">
    <source>
        <dbReference type="ARBA" id="ARBA00022707"/>
    </source>
</evidence>
<dbReference type="InterPro" id="IPR059138">
    <property type="entry name" value="Pico_VP1"/>
</dbReference>
<evidence type="ECO:0000256" key="3">
    <source>
        <dbReference type="ARBA" id="ARBA00004551"/>
    </source>
</evidence>
<evidence type="ECO:0000256" key="10">
    <source>
        <dbReference type="ARBA" id="ARBA00022679"/>
    </source>
</evidence>
<keyword evidence="7" id="KW-0597">Phosphoprotein</keyword>
<dbReference type="InterPro" id="IPR033703">
    <property type="entry name" value="Rhv-like"/>
</dbReference>
<name>A0A2S1YF50_9VIRU</name>
<evidence type="ECO:0000256" key="24">
    <source>
        <dbReference type="ARBA" id="ARBA00023288"/>
    </source>
</evidence>
<dbReference type="Gene3D" id="6.10.20.20">
    <property type="entry name" value="Poliovirus 3A protein-like"/>
    <property type="match status" value="1"/>
</dbReference>
<evidence type="ECO:0000256" key="2">
    <source>
        <dbReference type="ARBA" id="ARBA00004328"/>
    </source>
</evidence>
<dbReference type="InterPro" id="IPR007094">
    <property type="entry name" value="RNA-dir_pol_PSvirus"/>
</dbReference>
<dbReference type="PROSITE" id="PS50507">
    <property type="entry name" value="RDRP_SSRNA_POS"/>
    <property type="match status" value="1"/>
</dbReference>
<keyword evidence="13" id="KW-0519">Myristate</keyword>
<keyword evidence="6" id="KW-0191">Covalent protein-RNA linkage</keyword>
<reference evidence="29" key="1">
    <citation type="submission" date="2017-06" db="EMBL/GenBank/DDBJ databases">
        <title>Picornaviruses in small mammals, China.</title>
        <authorList>
            <person name="Guo W.-P."/>
            <person name="Zhang Y.-Z."/>
        </authorList>
    </citation>
    <scope>NUCLEOTIDE SEQUENCE [LARGE SCALE GENOMIC DNA]</scope>
    <source>
        <strain evidence="29">Longquan-Rl32</strain>
    </source>
</reference>
<dbReference type="Pfam" id="PF22663">
    <property type="entry name" value="Rhv_5"/>
    <property type="match status" value="1"/>
</dbReference>
<dbReference type="PROSITE" id="PS51874">
    <property type="entry name" value="PCV_3C_PRO"/>
    <property type="match status" value="1"/>
</dbReference>
<dbReference type="InterPro" id="IPR036203">
    <property type="entry name" value="P3A_soluble_dom"/>
</dbReference>
<dbReference type="SUPFAM" id="SSF52540">
    <property type="entry name" value="P-loop containing nucleoside triphosphate hydrolases"/>
    <property type="match status" value="1"/>
</dbReference>
<dbReference type="GO" id="GO:0006351">
    <property type="term" value="P:DNA-templated transcription"/>
    <property type="evidence" value="ECO:0007669"/>
    <property type="project" value="InterPro"/>
</dbReference>
<evidence type="ECO:0000256" key="9">
    <source>
        <dbReference type="ARBA" id="ARBA00022670"/>
    </source>
</evidence>
<dbReference type="InterPro" id="IPR029053">
    <property type="entry name" value="Viral_coat"/>
</dbReference>
<evidence type="ECO:0000256" key="16">
    <source>
        <dbReference type="ARBA" id="ARBA00022806"/>
    </source>
</evidence>
<dbReference type="Proteomes" id="UP000593775">
    <property type="component" value="Segment"/>
</dbReference>
<dbReference type="InterPro" id="IPR001205">
    <property type="entry name" value="RNA-dir_pol_C"/>
</dbReference>
<evidence type="ECO:0000256" key="25">
    <source>
        <dbReference type="ARBA" id="ARBA00045131"/>
    </source>
</evidence>
<evidence type="ECO:0000256" key="22">
    <source>
        <dbReference type="ARBA" id="ARBA00023136"/>
    </source>
</evidence>
<dbReference type="InterPro" id="IPR009003">
    <property type="entry name" value="Peptidase_S1_PA"/>
</dbReference>
<dbReference type="Pfam" id="PF00910">
    <property type="entry name" value="RNA_helicase"/>
    <property type="match status" value="1"/>
</dbReference>
<dbReference type="SUPFAM" id="SSF56672">
    <property type="entry name" value="DNA/RNA polymerases"/>
    <property type="match status" value="1"/>
</dbReference>
<keyword evidence="8" id="KW-0167">Capsid protein</keyword>
<dbReference type="EMBL" id="MF352414">
    <property type="protein sequence ID" value="AWK02673.1"/>
    <property type="molecule type" value="Genomic_RNA"/>
</dbReference>
<feature type="domain" description="RdRp catalytic" evidence="26">
    <location>
        <begin position="2158"/>
        <end position="2272"/>
    </location>
</feature>
<dbReference type="Gene3D" id="3.30.70.270">
    <property type="match status" value="1"/>
</dbReference>
<keyword evidence="16" id="KW-0347">Helicase</keyword>
<evidence type="ECO:0000256" key="8">
    <source>
        <dbReference type="ARBA" id="ARBA00022561"/>
    </source>
</evidence>
<dbReference type="GO" id="GO:0033644">
    <property type="term" value="C:host cell membrane"/>
    <property type="evidence" value="ECO:0007669"/>
    <property type="project" value="UniProtKB-SubCell"/>
</dbReference>
<evidence type="ECO:0000256" key="20">
    <source>
        <dbReference type="ARBA" id="ARBA00022870"/>
    </source>
</evidence>
<dbReference type="GO" id="GO:0005524">
    <property type="term" value="F:ATP binding"/>
    <property type="evidence" value="ECO:0007669"/>
    <property type="project" value="UniProtKB-KW"/>
</dbReference>
<dbReference type="Gene3D" id="4.10.880.10">
    <property type="entry name" value="Poliovirus 3D polymerase Domain 1 (Nucleotidyltransferase)"/>
    <property type="match status" value="2"/>
</dbReference>
<evidence type="ECO:0000256" key="19">
    <source>
        <dbReference type="ARBA" id="ARBA00022844"/>
    </source>
</evidence>
<comment type="subcellular location">
    <subcellularLocation>
        <location evidence="1">Host cytoplasm</location>
    </subcellularLocation>
    <subcellularLocation>
        <location evidence="3">Host membrane</location>
    </subcellularLocation>
    <subcellularLocation>
        <location evidence="2">Virion</location>
    </subcellularLocation>
</comment>